<accession>A0ABS6W4D5</accession>
<evidence type="ECO:0000313" key="5">
    <source>
        <dbReference type="EMBL" id="MBW2962700.1"/>
    </source>
</evidence>
<comment type="caution">
    <text evidence="5">The sequence shown here is derived from an EMBL/GenBank/DDBJ whole genome shotgun (WGS) entry which is preliminary data.</text>
</comment>
<evidence type="ECO:0000256" key="1">
    <source>
        <dbReference type="ARBA" id="ARBA00022553"/>
    </source>
</evidence>
<evidence type="ECO:0000313" key="6">
    <source>
        <dbReference type="Proteomes" id="UP000719267"/>
    </source>
</evidence>
<dbReference type="RefSeq" id="WP_219040981.1">
    <property type="nucleotide sequence ID" value="NZ_JAHWDF010000016.1"/>
</dbReference>
<dbReference type="PANTHER" id="PTHR10151">
    <property type="entry name" value="ECTONUCLEOTIDE PYROPHOSPHATASE/PHOSPHODIESTERASE"/>
    <property type="match status" value="1"/>
</dbReference>
<protein>
    <submittedName>
        <fullName evidence="5">Alkaline phosphatase family protein</fullName>
    </submittedName>
</protein>
<dbReference type="Proteomes" id="UP000719267">
    <property type="component" value="Unassembled WGS sequence"/>
</dbReference>
<keyword evidence="3" id="KW-0732">Signal</keyword>
<keyword evidence="2 4" id="KW-0479">Metal-binding</keyword>
<dbReference type="PIRSF" id="PIRSF031924">
    <property type="entry name" value="Pi-irrepressible_AP"/>
    <property type="match status" value="1"/>
</dbReference>
<evidence type="ECO:0000256" key="4">
    <source>
        <dbReference type="PIRNR" id="PIRNR031924"/>
    </source>
</evidence>
<dbReference type="EMBL" id="JAHWDF010000016">
    <property type="protein sequence ID" value="MBW2962700.1"/>
    <property type="molecule type" value="Genomic_DNA"/>
</dbReference>
<dbReference type="NCBIfam" id="NF042991">
    <property type="entry name" value="alk_phos_PafA"/>
    <property type="match status" value="1"/>
</dbReference>
<reference evidence="5 6" key="1">
    <citation type="submission" date="2021-07" db="EMBL/GenBank/DDBJ databases">
        <title>Mesonia aestuariivivens sp. nov., isolated from a tidal flat.</title>
        <authorList>
            <person name="Kim Y.-O."/>
            <person name="Yoon J.-H."/>
        </authorList>
    </citation>
    <scope>NUCLEOTIDE SEQUENCE [LARGE SCALE GENOMIC DNA]</scope>
    <source>
        <strain evidence="5 6">JHPTF-M18</strain>
    </source>
</reference>
<keyword evidence="1" id="KW-0597">Phosphoprotein</keyword>
<keyword evidence="6" id="KW-1185">Reference proteome</keyword>
<dbReference type="InterPro" id="IPR026263">
    <property type="entry name" value="Alkaline_phosphatase_prok"/>
</dbReference>
<evidence type="ECO:0000256" key="2">
    <source>
        <dbReference type="ARBA" id="ARBA00022723"/>
    </source>
</evidence>
<dbReference type="PROSITE" id="PS51257">
    <property type="entry name" value="PROKAR_LIPOPROTEIN"/>
    <property type="match status" value="1"/>
</dbReference>
<dbReference type="PANTHER" id="PTHR10151:SF120">
    <property type="entry name" value="BIS(5'-ADENOSYL)-TRIPHOSPHATASE"/>
    <property type="match status" value="1"/>
</dbReference>
<name>A0ABS6W4D5_9FLAO</name>
<dbReference type="Pfam" id="PF01663">
    <property type="entry name" value="Phosphodiest"/>
    <property type="match status" value="1"/>
</dbReference>
<organism evidence="5 6">
    <name type="scientific">Mesonia aestuariivivens</name>
    <dbReference type="NCBI Taxonomy" id="2796128"/>
    <lineage>
        <taxon>Bacteria</taxon>
        <taxon>Pseudomonadati</taxon>
        <taxon>Bacteroidota</taxon>
        <taxon>Flavobacteriia</taxon>
        <taxon>Flavobacteriales</taxon>
        <taxon>Flavobacteriaceae</taxon>
        <taxon>Mesonia</taxon>
    </lineage>
</organism>
<proteinExistence type="predicted"/>
<dbReference type="InterPro" id="IPR002591">
    <property type="entry name" value="Phosphodiest/P_Trfase"/>
</dbReference>
<gene>
    <name evidence="5" type="ORF">KW502_12950</name>
</gene>
<evidence type="ECO:0000256" key="3">
    <source>
        <dbReference type="ARBA" id="ARBA00022729"/>
    </source>
</evidence>
<dbReference type="CDD" id="cd16016">
    <property type="entry name" value="AP-SPAP"/>
    <property type="match status" value="1"/>
</dbReference>
<sequence length="559" mass="62872">MKKIQVLLWLSILLVGCKSTENTSTPTQVIKDKYTLHENPKLVVGIVVDQMRYDYLSRFWDRFRDDGFKRLITDGYNCKNNHYNYAPTKTGPGHASIFSGTTPKNHGIIANDWYNKYEKQMVYCAGDPSVNSLGTTSDDGKMSPHRMLSTSFADQNRLHTQFQGKTIGVSVKDRGAILPAGHTANGAYWFEGSTGGNFISSTYYFEELPTWVNTFNAAHHAEKYLKTWNTLYPIDTYAESGSDLNTYEYSFKNSTSAEFPYDLKKLSNDNGGYSILKNTPFGNNLTTDFALAAIEGEQLGKDDFTDVLTLSYSCTDYVGHNFGVNSKEIEDTYLRLDQDIARVLNFLDENVGEGNYTIFLTADHGAVDVPNYLSAQKIPSGYFSMREFKEDVKAFLGNEYGAIDLIENISNNQVFFNHESLKNRNIDEADFANHLKRFMLNYKHVYKVFTREMLENGTYQNGIPALVQNGFNQKRSGDIAFEFDPAYISYPEKGSTHGSSLSHDTHVPLIFFGKGIKNGATTERTEVTDIAPTISALLGISFPNGMTGDVLYKIIDKEN</sequence>